<dbReference type="EMBL" id="NFLB01000006">
    <property type="protein sequence ID" value="OUQ05350.1"/>
    <property type="molecule type" value="Genomic_DNA"/>
</dbReference>
<accession>A0A1Y4QJQ8</accession>
<dbReference type="Proteomes" id="UP000196258">
    <property type="component" value="Unassembled WGS sequence"/>
</dbReference>
<dbReference type="AlphaFoldDB" id="A0A1Y4QJQ8"/>
<reference evidence="2" key="1">
    <citation type="submission" date="2017-04" db="EMBL/GenBank/DDBJ databases">
        <title>Function of individual gut microbiota members based on whole genome sequencing of pure cultures obtained from chicken caecum.</title>
        <authorList>
            <person name="Medvecky M."/>
            <person name="Cejkova D."/>
            <person name="Polansky O."/>
            <person name="Karasova D."/>
            <person name="Kubasova T."/>
            <person name="Cizek A."/>
            <person name="Rychlik I."/>
        </authorList>
    </citation>
    <scope>NUCLEOTIDE SEQUENCE [LARGE SCALE GENOMIC DNA]</scope>
    <source>
        <strain evidence="2">An149</strain>
    </source>
</reference>
<evidence type="ECO:0000313" key="2">
    <source>
        <dbReference type="Proteomes" id="UP000196258"/>
    </source>
</evidence>
<evidence type="ECO:0000313" key="1">
    <source>
        <dbReference type="EMBL" id="OUQ05350.1"/>
    </source>
</evidence>
<dbReference type="RefSeq" id="WP_087256294.1">
    <property type="nucleotide sequence ID" value="NZ_CAMMFM010000005.1"/>
</dbReference>
<proteinExistence type="predicted"/>
<name>A0A1Y4QJQ8_9FIRM</name>
<sequence length="68" mass="8072">MLQIATDKFYDKSKGLFENQLDGILYSKCQYNNQITTNCFSLTPRKIEKDIYAYDLKFIKRVEARELP</sequence>
<protein>
    <submittedName>
        <fullName evidence="1">Uncharacterized protein</fullName>
    </submittedName>
</protein>
<comment type="caution">
    <text evidence="1">The sequence shown here is derived from an EMBL/GenBank/DDBJ whole genome shotgun (WGS) entry which is preliminary data.</text>
</comment>
<organism evidence="1 2">
    <name type="scientific">Thomasclavelia spiroformis</name>
    <dbReference type="NCBI Taxonomy" id="29348"/>
    <lineage>
        <taxon>Bacteria</taxon>
        <taxon>Bacillati</taxon>
        <taxon>Bacillota</taxon>
        <taxon>Erysipelotrichia</taxon>
        <taxon>Erysipelotrichales</taxon>
        <taxon>Coprobacillaceae</taxon>
        <taxon>Thomasclavelia</taxon>
    </lineage>
</organism>
<gene>
    <name evidence="1" type="ORF">B5E91_06785</name>
</gene>